<protein>
    <submittedName>
        <fullName evidence="1">Uncharacterized protein</fullName>
    </submittedName>
</protein>
<organism evidence="1 2">
    <name type="scientific">Dermacentor silvarum</name>
    <name type="common">Tick</name>
    <dbReference type="NCBI Taxonomy" id="543639"/>
    <lineage>
        <taxon>Eukaryota</taxon>
        <taxon>Metazoa</taxon>
        <taxon>Ecdysozoa</taxon>
        <taxon>Arthropoda</taxon>
        <taxon>Chelicerata</taxon>
        <taxon>Arachnida</taxon>
        <taxon>Acari</taxon>
        <taxon>Parasitiformes</taxon>
        <taxon>Ixodida</taxon>
        <taxon>Ixodoidea</taxon>
        <taxon>Ixodidae</taxon>
        <taxon>Rhipicephalinae</taxon>
        <taxon>Dermacentor</taxon>
    </lineage>
</organism>
<gene>
    <name evidence="1" type="ORF">HPB49_007466</name>
</gene>
<sequence length="1411" mass="159231">MRNRLSFTCVWTHKPGDDVEAFMAAYMQFFEVHKVQATLNIGRCRQQKTYKSDCEDPIWLVDISLNLYSRKDENQLESLSTEIARQWCTSGLQNERMSRYLQWLQPDRKFGFWHGWYATEQDIKMNSIAFGTFVGLNMFAERHAIVSNSTGKGYNIDCTFKHGEMTVQVFIELSHCMETIDLYRLSMSYSNIFRVVVHDPDGGSTDVFLHVHTLPLFHKAVGSMSTFHSIRSHAKRPKSRDQMDFQRTLKIGCAQCDQILESRDVGGCFVIRLSFNDRHKARRTVGRLSRRCKRTRFVFAPVKTHPIGRKAEELRQQLCSRIMPKLKFGCCYALNALIQRSDDIIVQLMLLKKCELDTLLNDLESYASHNEGALEEVLFSIGTALENHSNVTFAVVLPELFKKFCKTYLPTNVPRGSCLVRRLFVTPSRIFFLPPALHAENRVIRRFDVDYALRVSFRDDHFELLSYTLGSHDKRLVMLNEVVGGFLRDGIKIGDRHFRLLASSVSQLRDHGVWLYANDCHGNSVESIRAWMGDFDAIPGVAKKIARMGQCFSTTEESVIVPLHGETMQDAPDIEGGVHPISGKPYVFSDGIGMISESLMKKVCAKLDMVHVPSAIQIRYAGYKGMLCANNALQGDKLILRKSMNKFACVTSANIEVIKVSAPSPVFLNRPLITILEQLDVPRRVFLHLQQNMLLQLCDALINDGAALRALGTYANTSLPFAKLHVNGISLSREPFTRSMILVVYESIIAGLKEKSRIAILPEKGRNMLGVLDETGTLEYGQVFVQFTHIGVDLHNGAPNSSDSNRGSTQVLTGTVLVTKCPCLHPGDVRKFEAVDVPALHHIRDCIVFPAKGPRPHPNEMAGSDLDGDEYIVIWEQDLFFLGPNRQPMVFSDTSVGAPSTGNLDSDIIQFLCKYILNDSVGVMSNAHLAWADLLPNGIFSSTCLALAEKISTCLDFAKTGISAELSRHERVQKYPDFMAKRGIKPTYRSARVLGELYRLNKTLISSTSHTFIVTDFHCNLFNYPGWQKHRHAAEKARDLYKFMMLKIMDQYGIESEAEVVAGVINSVSRYNKSKQDKTSVETLVSKQYQEVTEVMQKQFVVDVEVASRQDQSQRTTLLEMASAWYMVTCSDEQFKEHSLGLPWCITDSLLLLLRERSGAKPTDKPVSPNLLAAKINQHICGRSPQDDAFDMLCAWARKEDLLCDTATKASQVCMSCFKRAFQQFVSSGQCSTEAPVVPNCVTSQGDSAKCGQTAGDYVSGFLRYLTMALTGLPLCNECCSPSGQVHKLTLAALHRYSRLAVSRDVCCFDLPCDPELHDSTEDVQESDPIRINIQDTRFLDMLREQEDLVKQLLCRWSGVEEVNISLHSYRSHKYHYFIVSAVGRQWQLCCFDELIAQPWLEDAIINRRLG</sequence>
<reference evidence="1" key="1">
    <citation type="submission" date="2020-05" db="EMBL/GenBank/DDBJ databases">
        <title>Large-scale comparative analyses of tick genomes elucidate their genetic diversity and vector capacities.</title>
        <authorList>
            <person name="Jia N."/>
            <person name="Wang J."/>
            <person name="Shi W."/>
            <person name="Du L."/>
            <person name="Sun Y."/>
            <person name="Zhan W."/>
            <person name="Jiang J."/>
            <person name="Wang Q."/>
            <person name="Zhang B."/>
            <person name="Ji P."/>
            <person name="Sakyi L.B."/>
            <person name="Cui X."/>
            <person name="Yuan T."/>
            <person name="Jiang B."/>
            <person name="Yang W."/>
            <person name="Lam T.T.-Y."/>
            <person name="Chang Q."/>
            <person name="Ding S."/>
            <person name="Wang X."/>
            <person name="Zhu J."/>
            <person name="Ruan X."/>
            <person name="Zhao L."/>
            <person name="Wei J."/>
            <person name="Que T."/>
            <person name="Du C."/>
            <person name="Cheng J."/>
            <person name="Dai P."/>
            <person name="Han X."/>
            <person name="Huang E."/>
            <person name="Gao Y."/>
            <person name="Liu J."/>
            <person name="Shao H."/>
            <person name="Ye R."/>
            <person name="Li L."/>
            <person name="Wei W."/>
            <person name="Wang X."/>
            <person name="Wang C."/>
            <person name="Yang T."/>
            <person name="Huo Q."/>
            <person name="Li W."/>
            <person name="Guo W."/>
            <person name="Chen H."/>
            <person name="Zhou L."/>
            <person name="Ni X."/>
            <person name="Tian J."/>
            <person name="Zhou Y."/>
            <person name="Sheng Y."/>
            <person name="Liu T."/>
            <person name="Pan Y."/>
            <person name="Xia L."/>
            <person name="Li J."/>
            <person name="Zhao F."/>
            <person name="Cao W."/>
        </authorList>
    </citation>
    <scope>NUCLEOTIDE SEQUENCE</scope>
    <source>
        <strain evidence="1">Dsil-2018</strain>
    </source>
</reference>
<comment type="caution">
    <text evidence="1">The sequence shown here is derived from an EMBL/GenBank/DDBJ whole genome shotgun (WGS) entry which is preliminary data.</text>
</comment>
<evidence type="ECO:0000313" key="1">
    <source>
        <dbReference type="EMBL" id="KAH7970449.1"/>
    </source>
</evidence>
<name>A0ACB8DIQ3_DERSI</name>
<keyword evidence="2" id="KW-1185">Reference proteome</keyword>
<accession>A0ACB8DIQ3</accession>
<dbReference type="EMBL" id="CM023480">
    <property type="protein sequence ID" value="KAH7970449.1"/>
    <property type="molecule type" value="Genomic_DNA"/>
</dbReference>
<evidence type="ECO:0000313" key="2">
    <source>
        <dbReference type="Proteomes" id="UP000821865"/>
    </source>
</evidence>
<dbReference type="Proteomes" id="UP000821865">
    <property type="component" value="Chromosome 11"/>
</dbReference>
<proteinExistence type="predicted"/>